<evidence type="ECO:0000313" key="3">
    <source>
        <dbReference type="EMBL" id="RDI23316.1"/>
    </source>
</evidence>
<evidence type="ECO:0000256" key="1">
    <source>
        <dbReference type="SAM" id="SignalP"/>
    </source>
</evidence>
<dbReference type="AlphaFoldDB" id="A0A370FC67"/>
<dbReference type="SUPFAM" id="SSF47473">
    <property type="entry name" value="EF-hand"/>
    <property type="match status" value="1"/>
</dbReference>
<gene>
    <name evidence="3" type="ORF">DFR41_10618</name>
</gene>
<reference evidence="3 4" key="1">
    <citation type="submission" date="2018-07" db="EMBL/GenBank/DDBJ databases">
        <title>Genomic Encyclopedia of Type Strains, Phase IV (KMG-IV): sequencing the most valuable type-strain genomes for metagenomic binning, comparative biology and taxonomic classification.</title>
        <authorList>
            <person name="Goeker M."/>
        </authorList>
    </citation>
    <scope>NUCLEOTIDE SEQUENCE [LARGE SCALE GENOMIC DNA]</scope>
    <source>
        <strain evidence="3 4">DSM 21352</strain>
    </source>
</reference>
<comment type="caution">
    <text evidence="3">The sequence shown here is derived from an EMBL/GenBank/DDBJ whole genome shotgun (WGS) entry which is preliminary data.</text>
</comment>
<dbReference type="InterPro" id="IPR011992">
    <property type="entry name" value="EF-hand-dom_pair"/>
</dbReference>
<evidence type="ECO:0000313" key="4">
    <source>
        <dbReference type="Proteomes" id="UP000255265"/>
    </source>
</evidence>
<dbReference type="OrthoDB" id="5461251at2"/>
<name>A0A370FC67_9BURK</name>
<feature type="signal peptide" evidence="1">
    <location>
        <begin position="1"/>
        <end position="23"/>
    </location>
</feature>
<dbReference type="EMBL" id="QQAV01000006">
    <property type="protein sequence ID" value="RDI23316.1"/>
    <property type="molecule type" value="Genomic_DNA"/>
</dbReference>
<dbReference type="GO" id="GO:0005509">
    <property type="term" value="F:calcium ion binding"/>
    <property type="evidence" value="ECO:0007669"/>
    <property type="project" value="InterPro"/>
</dbReference>
<feature type="domain" description="EF-hand" evidence="2">
    <location>
        <begin position="35"/>
        <end position="70"/>
    </location>
</feature>
<organism evidence="3 4">
    <name type="scientific">Pseudacidovorax intermedius</name>
    <dbReference type="NCBI Taxonomy" id="433924"/>
    <lineage>
        <taxon>Bacteria</taxon>
        <taxon>Pseudomonadati</taxon>
        <taxon>Pseudomonadota</taxon>
        <taxon>Betaproteobacteria</taxon>
        <taxon>Burkholderiales</taxon>
        <taxon>Comamonadaceae</taxon>
        <taxon>Pseudacidovorax</taxon>
    </lineage>
</organism>
<protein>
    <recommendedName>
        <fullName evidence="2">EF-hand domain-containing protein</fullName>
    </recommendedName>
</protein>
<feature type="chain" id="PRO_5016597480" description="EF-hand domain-containing protein" evidence="1">
    <location>
        <begin position="24"/>
        <end position="103"/>
    </location>
</feature>
<dbReference type="Gene3D" id="1.10.238.10">
    <property type="entry name" value="EF-hand"/>
    <property type="match status" value="1"/>
</dbReference>
<accession>A0A370FC67</accession>
<proteinExistence type="predicted"/>
<sequence length="103" mass="10861">MTHPNLRRLATALACLIAGAAGAQTAVPDASRLDTLRSELKQRFAAADTNADGRLSRDEAKAGMPRVYRNFDAIDSAHAGSITLAQIEAYVAGQQGRRGGARP</sequence>
<dbReference type="InterPro" id="IPR002048">
    <property type="entry name" value="EF_hand_dom"/>
</dbReference>
<dbReference type="Proteomes" id="UP000255265">
    <property type="component" value="Unassembled WGS sequence"/>
</dbReference>
<dbReference type="PROSITE" id="PS50222">
    <property type="entry name" value="EF_HAND_2"/>
    <property type="match status" value="1"/>
</dbReference>
<dbReference type="RefSeq" id="WP_017760516.1">
    <property type="nucleotide sequence ID" value="NZ_QQAV01000006.1"/>
</dbReference>
<keyword evidence="1" id="KW-0732">Signal</keyword>
<keyword evidence="4" id="KW-1185">Reference proteome</keyword>
<evidence type="ECO:0000259" key="2">
    <source>
        <dbReference type="PROSITE" id="PS50222"/>
    </source>
</evidence>